<evidence type="ECO:0000259" key="4">
    <source>
        <dbReference type="SMART" id="SM01328"/>
    </source>
</evidence>
<reference evidence="5" key="1">
    <citation type="submission" date="2023-08" db="EMBL/GenBank/DDBJ databases">
        <authorList>
            <person name="Chen Y."/>
            <person name="Shah S."/>
            <person name="Dougan E. K."/>
            <person name="Thang M."/>
            <person name="Chan C."/>
        </authorList>
    </citation>
    <scope>NUCLEOTIDE SEQUENCE</scope>
</reference>
<dbReference type="AlphaFoldDB" id="A0AA36IKE1"/>
<protein>
    <recommendedName>
        <fullName evidence="4">3CxxC-type domain-containing protein</fullName>
    </recommendedName>
</protein>
<dbReference type="Proteomes" id="UP001178507">
    <property type="component" value="Unassembled WGS sequence"/>
</dbReference>
<dbReference type="GO" id="GO:0008270">
    <property type="term" value="F:zinc ion binding"/>
    <property type="evidence" value="ECO:0007669"/>
    <property type="project" value="UniProtKB-KW"/>
</dbReference>
<feature type="domain" description="3CxxC-type" evidence="4">
    <location>
        <begin position="244"/>
        <end position="314"/>
    </location>
</feature>
<dbReference type="InterPro" id="IPR027377">
    <property type="entry name" value="ZAR1/RTP1-5-like_Znf-3CxxC"/>
</dbReference>
<name>A0AA36IKE1_9DINO</name>
<evidence type="ECO:0000256" key="1">
    <source>
        <dbReference type="ARBA" id="ARBA00022723"/>
    </source>
</evidence>
<evidence type="ECO:0000313" key="6">
    <source>
        <dbReference type="Proteomes" id="UP001178507"/>
    </source>
</evidence>
<comment type="caution">
    <text evidence="5">The sequence shown here is derived from an EMBL/GenBank/DDBJ whole genome shotgun (WGS) entry which is preliminary data.</text>
</comment>
<keyword evidence="6" id="KW-1185">Reference proteome</keyword>
<keyword evidence="3" id="KW-0862">Zinc</keyword>
<keyword evidence="2" id="KW-0863">Zinc-finger</keyword>
<evidence type="ECO:0000313" key="5">
    <source>
        <dbReference type="EMBL" id="CAJ1388344.1"/>
    </source>
</evidence>
<sequence>MPPKRGKTGPRGDAWAADAWAADAWAADAWAADAWAADNGWGSNGWASGWASGRSTKYSTAPSSASVKPAEELKLMAAKAKDIYEELPRTGKKLWKVLGTCIQNTLSAGVIHFERDLRVELDTAVGEHTLQRQSGSQWILSMGSSKYYISVRAEVLGNPDLLSELKRTTRAVKATLLNNGAEWLHDLVDNPHLKSSFLQSAHNYQDEDQGKGGRRSAGEVEGELCEICSKPWGQDRVGGKHMCRIVVSFHCCASKWTSMAARYNHEEARVMGQKCKKCGNYGKPSDKWQLADNVMPGEGTKPHRSELCETCEKYGNCRGAFSDPFVVASALEMYCGWPARWQKHGAAAVWTAKVEDAIVVLQPHVHVAEYW</sequence>
<evidence type="ECO:0000256" key="3">
    <source>
        <dbReference type="ARBA" id="ARBA00022833"/>
    </source>
</evidence>
<dbReference type="SMART" id="SM01328">
    <property type="entry name" value="zf-3CxxC"/>
    <property type="match status" value="1"/>
</dbReference>
<organism evidence="5 6">
    <name type="scientific">Effrenium voratum</name>
    <dbReference type="NCBI Taxonomy" id="2562239"/>
    <lineage>
        <taxon>Eukaryota</taxon>
        <taxon>Sar</taxon>
        <taxon>Alveolata</taxon>
        <taxon>Dinophyceae</taxon>
        <taxon>Suessiales</taxon>
        <taxon>Symbiodiniaceae</taxon>
        <taxon>Effrenium</taxon>
    </lineage>
</organism>
<accession>A0AA36IKE1</accession>
<proteinExistence type="predicted"/>
<dbReference type="EMBL" id="CAUJNA010001669">
    <property type="protein sequence ID" value="CAJ1388344.1"/>
    <property type="molecule type" value="Genomic_DNA"/>
</dbReference>
<evidence type="ECO:0000256" key="2">
    <source>
        <dbReference type="ARBA" id="ARBA00022771"/>
    </source>
</evidence>
<keyword evidence="1" id="KW-0479">Metal-binding</keyword>
<gene>
    <name evidence="5" type="ORF">EVOR1521_LOCUS14238</name>
</gene>